<keyword evidence="4 9" id="KW-0418">Kinase</keyword>
<feature type="compositionally biased region" description="Low complexity" evidence="6">
    <location>
        <begin position="1179"/>
        <end position="1198"/>
    </location>
</feature>
<feature type="domain" description="Response regulatory" evidence="8">
    <location>
        <begin position="1264"/>
        <end position="1390"/>
    </location>
</feature>
<dbReference type="SMART" id="SM00448">
    <property type="entry name" value="REC"/>
    <property type="match status" value="1"/>
</dbReference>
<dbReference type="GeneID" id="7832161"/>
<keyword evidence="10" id="KW-1185">Reference proteome</keyword>
<dbReference type="GO" id="GO:0005886">
    <property type="term" value="C:plasma membrane"/>
    <property type="evidence" value="ECO:0007669"/>
    <property type="project" value="TreeGrafter"/>
</dbReference>
<dbReference type="GO" id="GO:0000155">
    <property type="term" value="F:phosphorelay sensor kinase activity"/>
    <property type="evidence" value="ECO:0007669"/>
    <property type="project" value="TreeGrafter"/>
</dbReference>
<organism evidence="9 10">
    <name type="scientific">Tetrahymena thermophila (strain SB210)</name>
    <dbReference type="NCBI Taxonomy" id="312017"/>
    <lineage>
        <taxon>Eukaryota</taxon>
        <taxon>Sar</taxon>
        <taxon>Alveolata</taxon>
        <taxon>Ciliophora</taxon>
        <taxon>Intramacronucleata</taxon>
        <taxon>Oligohymenophorea</taxon>
        <taxon>Hymenostomatida</taxon>
        <taxon>Tetrahymenina</taxon>
        <taxon>Tetrahymenidae</taxon>
        <taxon>Tetrahymena</taxon>
    </lineage>
</organism>
<dbReference type="InterPro" id="IPR036890">
    <property type="entry name" value="HATPase_C_sf"/>
</dbReference>
<proteinExistence type="predicted"/>
<dbReference type="EC" id="2.7.13.3" evidence="2"/>
<dbReference type="EMBL" id="GG662361">
    <property type="protein sequence ID" value="EAR83192.2"/>
    <property type="molecule type" value="Genomic_DNA"/>
</dbReference>
<evidence type="ECO:0000256" key="5">
    <source>
        <dbReference type="PROSITE-ProRule" id="PRU00169"/>
    </source>
</evidence>
<dbReference type="Gene3D" id="3.40.50.2300">
    <property type="match status" value="1"/>
</dbReference>
<dbReference type="Pfam" id="PF02518">
    <property type="entry name" value="HATPase_c"/>
    <property type="match status" value="1"/>
</dbReference>
<dbReference type="PANTHER" id="PTHR43047:SF72">
    <property type="entry name" value="OSMOSENSING HISTIDINE PROTEIN KINASE SLN1"/>
    <property type="match status" value="1"/>
</dbReference>
<dbReference type="KEGG" id="tet:TTHERM_01002570"/>
<dbReference type="Gene3D" id="3.30.565.10">
    <property type="entry name" value="Histidine kinase-like ATPase, C-terminal domain"/>
    <property type="match status" value="1"/>
</dbReference>
<dbReference type="PROSITE" id="PS50109">
    <property type="entry name" value="HIS_KIN"/>
    <property type="match status" value="1"/>
</dbReference>
<accession>Q22D61</accession>
<dbReference type="HOGENOM" id="CLU_297474_0_0_1"/>
<evidence type="ECO:0000256" key="3">
    <source>
        <dbReference type="ARBA" id="ARBA00022679"/>
    </source>
</evidence>
<keyword evidence="3" id="KW-0808">Transferase</keyword>
<protein>
    <recommendedName>
        <fullName evidence="2">histidine kinase</fullName>
        <ecNumber evidence="2">2.7.13.3</ecNumber>
    </recommendedName>
</protein>
<evidence type="ECO:0000259" key="8">
    <source>
        <dbReference type="PROSITE" id="PS50110"/>
    </source>
</evidence>
<dbReference type="SUPFAM" id="SSF55874">
    <property type="entry name" value="ATPase domain of HSP90 chaperone/DNA topoisomerase II/histidine kinase"/>
    <property type="match status" value="1"/>
</dbReference>
<dbReference type="Proteomes" id="UP000009168">
    <property type="component" value="Unassembled WGS sequence"/>
</dbReference>
<dbReference type="InterPro" id="IPR005467">
    <property type="entry name" value="His_kinase_dom"/>
</dbReference>
<comment type="catalytic activity">
    <reaction evidence="1">
        <text>ATP + protein L-histidine = ADP + protein N-phospho-L-histidine.</text>
        <dbReference type="EC" id="2.7.13.3"/>
    </reaction>
</comment>
<dbReference type="OrthoDB" id="2015534at2759"/>
<name>Q22D61_TETTS</name>
<reference evidence="10" key="1">
    <citation type="journal article" date="2006" name="PLoS Biol.">
        <title>Macronuclear genome sequence of the ciliate Tetrahymena thermophila, a model eukaryote.</title>
        <authorList>
            <person name="Eisen J.A."/>
            <person name="Coyne R.S."/>
            <person name="Wu M."/>
            <person name="Wu D."/>
            <person name="Thiagarajan M."/>
            <person name="Wortman J.R."/>
            <person name="Badger J.H."/>
            <person name="Ren Q."/>
            <person name="Amedeo P."/>
            <person name="Jones K.M."/>
            <person name="Tallon L.J."/>
            <person name="Delcher A.L."/>
            <person name="Salzberg S.L."/>
            <person name="Silva J.C."/>
            <person name="Haas B.J."/>
            <person name="Majoros W.H."/>
            <person name="Farzad M."/>
            <person name="Carlton J.M."/>
            <person name="Smith R.K. Jr."/>
            <person name="Garg J."/>
            <person name="Pearlman R.E."/>
            <person name="Karrer K.M."/>
            <person name="Sun L."/>
            <person name="Manning G."/>
            <person name="Elde N.C."/>
            <person name="Turkewitz A.P."/>
            <person name="Asai D.J."/>
            <person name="Wilkes D.E."/>
            <person name="Wang Y."/>
            <person name="Cai H."/>
            <person name="Collins K."/>
            <person name="Stewart B.A."/>
            <person name="Lee S.R."/>
            <person name="Wilamowska K."/>
            <person name="Weinberg Z."/>
            <person name="Ruzzo W.L."/>
            <person name="Wloga D."/>
            <person name="Gaertig J."/>
            <person name="Frankel J."/>
            <person name="Tsao C.-C."/>
            <person name="Gorovsky M.A."/>
            <person name="Keeling P.J."/>
            <person name="Waller R.F."/>
            <person name="Patron N.J."/>
            <person name="Cherry J.M."/>
            <person name="Stover N.A."/>
            <person name="Krieger C.J."/>
            <person name="del Toro C."/>
            <person name="Ryder H.F."/>
            <person name="Williamson S.C."/>
            <person name="Barbeau R.A."/>
            <person name="Hamilton E.P."/>
            <person name="Orias E."/>
        </authorList>
    </citation>
    <scope>NUCLEOTIDE SEQUENCE [LARGE SCALE GENOMIC DNA]</scope>
    <source>
        <strain evidence="10">SB210</strain>
    </source>
</reference>
<dbReference type="PROSITE" id="PS50110">
    <property type="entry name" value="RESPONSE_REGULATORY"/>
    <property type="match status" value="1"/>
</dbReference>
<dbReference type="CDD" id="cd17546">
    <property type="entry name" value="REC_hyHK_CKI1_RcsC-like"/>
    <property type="match status" value="1"/>
</dbReference>
<dbReference type="Gene3D" id="1.10.287.130">
    <property type="match status" value="1"/>
</dbReference>
<dbReference type="GO" id="GO:0009927">
    <property type="term" value="F:histidine phosphotransfer kinase activity"/>
    <property type="evidence" value="ECO:0007669"/>
    <property type="project" value="TreeGrafter"/>
</dbReference>
<evidence type="ECO:0000256" key="1">
    <source>
        <dbReference type="ARBA" id="ARBA00000085"/>
    </source>
</evidence>
<dbReference type="InterPro" id="IPR003594">
    <property type="entry name" value="HATPase_dom"/>
</dbReference>
<dbReference type="PANTHER" id="PTHR43047">
    <property type="entry name" value="TWO-COMPONENT HISTIDINE PROTEIN KINASE"/>
    <property type="match status" value="1"/>
</dbReference>
<sequence length="1398" mass="162314">MSLINNSRILNVLLIQVTYIEVRNIIGINGIDLYTSIQLGVTLAFVYAASITSQEVYKMDSIIDNINYSYNNQNKMDKQPEIFLNCKTLEIKNKIRCTSPSINLHEKVLQHNAEFIQYAQNSLMDDSKCHIQREYNSKSINNIELMNILEQTNVQQTQNSDLLKISQLSQYFQIFSTGFSIIDQNQNVIFQNKAVENIVFQYGLIKNIDQASCLNFEQGNKQGLLEIKIKFENDEVQNQKVHSQKNQKQIVQSSSQNIQKDILNIDQKLFSEKNIDEFHTNTEEAKYENQNLDNSKKLFTCETDQNENLLNKMKNDKEINIFFKQKNNDENDNFDINNQQNVFYYNQIQNNQNSQNNISFFSDSQEIRQQQNFLNNLNQINSQAINVNQSLQKIFLSKNLICDIKTATLKFFSRYNEEASLGDLINFIILSRPYPQINNCSQVLLEPQEIGLSPLIHRKFCKNKKPTNQNSLDQAYKYSFIDDYLILTLNRKNKSNKNLLIEIKIGCFQFEDDQKEKMNSNTNKSIKSSNNKINNIKVINDLNDIKFVSSSLINQHQCNNIKRPSLPTQKASGFYYLQSKDQQNQNSIKPQGFYDGNFQQSKSNLKINTLNCSKNICFKKYFFTIEFNQISPQFKGVVKNQVNQQKAQIYKQISLELSTPLSCIINMLDLINSRESTHEFVKNSFINPALFQSYILLNIVNDLQEKSEITQPGKVNIILQTFSLSDLCLECLNFIKLPAIKKNIQLEFYSKENVPQMIYSDLSKVRQILINLLTNALKNTQKGNICISLSQPFKNFIQVDVKDSGEGIPSDELIQMFQNLYQSTQQHINMRKDKQQDFYHDSNMSQGLKICYLLSICLGQNRPLTASSEVAKGSIFTFYIKNTKKMAKQKKISLDCNKLIQFEYFQKENSDKRDQETILDLKQIFKLDEKSEKNKNMLDIKNKTENQNNNQRAHKNTMMESTELQSSFISVEENNQDLNESLNSSIQNNSSNYKISFLTQNMIKQSQFIYQIVNKMLSQMTLEGSQYGQSTFRSKYQENQKQKSQQDQFNNQLNQINKYNQIQESQFSNQNIQQDKNFQISNQNLMPNLKFEENNINNTQAQFIQSKQDIDYEFSVFNINNKAEDNLQESCNIFPAESLEKLEPNTFIQPRIAQKSNKEDQDHIKNLSPFIQPNTPKHIQPNSQQPISSNSNYYTNSNSFNNQSRRVSQIVLKTEPSIYHSDSNIGEQKAQLLYFNVTNGFYVNGDIQNNLIQLNQNRKCDCSQILLIDDNDFNLCALELRLRQYLFIIEKASSGQQALKLIEQKSINSCCRTFTLVFLDLDMPVRNGFEVLVDIVDICNDLLIKVPSISAWTALLSEKDQQKATDFGMSHYLTKPLNLQALENVLFEEFILKQKKQL</sequence>
<dbReference type="SUPFAM" id="SSF52172">
    <property type="entry name" value="CheY-like"/>
    <property type="match status" value="1"/>
</dbReference>
<dbReference type="InParanoid" id="Q22D61"/>
<evidence type="ECO:0000313" key="10">
    <source>
        <dbReference type="Proteomes" id="UP000009168"/>
    </source>
</evidence>
<evidence type="ECO:0000313" key="9">
    <source>
        <dbReference type="EMBL" id="EAR83192.2"/>
    </source>
</evidence>
<feature type="region of interest" description="Disordered" evidence="6">
    <location>
        <begin position="1166"/>
        <end position="1198"/>
    </location>
</feature>
<evidence type="ECO:0000259" key="7">
    <source>
        <dbReference type="PROSITE" id="PS50109"/>
    </source>
</evidence>
<evidence type="ECO:0000256" key="2">
    <source>
        <dbReference type="ARBA" id="ARBA00012438"/>
    </source>
</evidence>
<feature type="modified residue" description="4-aspartylphosphate" evidence="5">
    <location>
        <position position="1320"/>
    </location>
</feature>
<gene>
    <name evidence="9" type="ORF">TTHERM_01002570</name>
</gene>
<dbReference type="eggNOG" id="KOG0519">
    <property type="taxonomic scope" value="Eukaryota"/>
</dbReference>
<dbReference type="SMART" id="SM00387">
    <property type="entry name" value="HATPase_c"/>
    <property type="match status" value="1"/>
</dbReference>
<evidence type="ECO:0000256" key="6">
    <source>
        <dbReference type="SAM" id="MobiDB-lite"/>
    </source>
</evidence>
<dbReference type="Pfam" id="PF00072">
    <property type="entry name" value="Response_reg"/>
    <property type="match status" value="1"/>
</dbReference>
<dbReference type="InterPro" id="IPR011006">
    <property type="entry name" value="CheY-like_superfamily"/>
</dbReference>
<dbReference type="STRING" id="312017.Q22D61"/>
<evidence type="ECO:0000256" key="4">
    <source>
        <dbReference type="ARBA" id="ARBA00022777"/>
    </source>
</evidence>
<feature type="domain" description="Histidine kinase" evidence="7">
    <location>
        <begin position="652"/>
        <end position="884"/>
    </location>
</feature>
<dbReference type="InterPro" id="IPR001789">
    <property type="entry name" value="Sig_transdc_resp-reg_receiver"/>
</dbReference>
<keyword evidence="5" id="KW-0597">Phosphoprotein</keyword>
<dbReference type="RefSeq" id="XP_001030855.2">
    <property type="nucleotide sequence ID" value="XM_001030855.2"/>
</dbReference>